<dbReference type="AlphaFoldDB" id="A0A9D4C5C7"/>
<comment type="caution">
    <text evidence="1">The sequence shown here is derived from an EMBL/GenBank/DDBJ whole genome shotgun (WGS) entry which is preliminary data.</text>
</comment>
<accession>A0A9D4C5C7</accession>
<organism evidence="1 2">
    <name type="scientific">Dreissena polymorpha</name>
    <name type="common">Zebra mussel</name>
    <name type="synonym">Mytilus polymorpha</name>
    <dbReference type="NCBI Taxonomy" id="45954"/>
    <lineage>
        <taxon>Eukaryota</taxon>
        <taxon>Metazoa</taxon>
        <taxon>Spiralia</taxon>
        <taxon>Lophotrochozoa</taxon>
        <taxon>Mollusca</taxon>
        <taxon>Bivalvia</taxon>
        <taxon>Autobranchia</taxon>
        <taxon>Heteroconchia</taxon>
        <taxon>Euheterodonta</taxon>
        <taxon>Imparidentia</taxon>
        <taxon>Neoheterodontei</taxon>
        <taxon>Myida</taxon>
        <taxon>Dreissenoidea</taxon>
        <taxon>Dreissenidae</taxon>
        <taxon>Dreissena</taxon>
    </lineage>
</organism>
<evidence type="ECO:0000313" key="2">
    <source>
        <dbReference type="Proteomes" id="UP000828390"/>
    </source>
</evidence>
<keyword evidence="2" id="KW-1185">Reference proteome</keyword>
<name>A0A9D4C5C7_DREPO</name>
<dbReference type="Proteomes" id="UP000828390">
    <property type="component" value="Unassembled WGS sequence"/>
</dbReference>
<reference evidence="1" key="2">
    <citation type="submission" date="2020-11" db="EMBL/GenBank/DDBJ databases">
        <authorList>
            <person name="McCartney M.A."/>
            <person name="Auch B."/>
            <person name="Kono T."/>
            <person name="Mallez S."/>
            <person name="Becker A."/>
            <person name="Gohl D.M."/>
            <person name="Silverstein K.A.T."/>
            <person name="Koren S."/>
            <person name="Bechman K.B."/>
            <person name="Herman A."/>
            <person name="Abrahante J.E."/>
            <person name="Garbe J."/>
        </authorList>
    </citation>
    <scope>NUCLEOTIDE SEQUENCE</scope>
    <source>
        <strain evidence="1">Duluth1</strain>
        <tissue evidence="1">Whole animal</tissue>
    </source>
</reference>
<sequence length="74" mass="8217">MSHIIRKWVISKKGASVAPDQPTQSSKEIPGPFMRLQNLGGLYRVAPDQTVHGGLEQHLLDMVLDLFSYNTALI</sequence>
<evidence type="ECO:0000313" key="1">
    <source>
        <dbReference type="EMBL" id="KAH3717713.1"/>
    </source>
</evidence>
<reference evidence="1" key="1">
    <citation type="journal article" date="2019" name="bioRxiv">
        <title>The Genome of the Zebra Mussel, Dreissena polymorpha: A Resource for Invasive Species Research.</title>
        <authorList>
            <person name="McCartney M.A."/>
            <person name="Auch B."/>
            <person name="Kono T."/>
            <person name="Mallez S."/>
            <person name="Zhang Y."/>
            <person name="Obille A."/>
            <person name="Becker A."/>
            <person name="Abrahante J.E."/>
            <person name="Garbe J."/>
            <person name="Badalamenti J.P."/>
            <person name="Herman A."/>
            <person name="Mangelson H."/>
            <person name="Liachko I."/>
            <person name="Sullivan S."/>
            <person name="Sone E.D."/>
            <person name="Koren S."/>
            <person name="Silverstein K.A.T."/>
            <person name="Beckman K.B."/>
            <person name="Gohl D.M."/>
        </authorList>
    </citation>
    <scope>NUCLEOTIDE SEQUENCE</scope>
    <source>
        <strain evidence="1">Duluth1</strain>
        <tissue evidence="1">Whole animal</tissue>
    </source>
</reference>
<proteinExistence type="predicted"/>
<gene>
    <name evidence="1" type="ORF">DPMN_060508</name>
</gene>
<dbReference type="EMBL" id="JAIWYP010000013">
    <property type="protein sequence ID" value="KAH3717713.1"/>
    <property type="molecule type" value="Genomic_DNA"/>
</dbReference>
<protein>
    <submittedName>
        <fullName evidence="1">Uncharacterized protein</fullName>
    </submittedName>
</protein>